<keyword evidence="8" id="KW-1185">Reference proteome</keyword>
<dbReference type="InterPro" id="IPR013783">
    <property type="entry name" value="Ig-like_fold"/>
</dbReference>
<dbReference type="Pfam" id="PF02836">
    <property type="entry name" value="Glyco_hydro_2_C"/>
    <property type="match status" value="1"/>
</dbReference>
<dbReference type="EMBL" id="CP060789">
    <property type="protein sequence ID" value="QNP54581.1"/>
    <property type="molecule type" value="Genomic_DNA"/>
</dbReference>
<dbReference type="AlphaFoldDB" id="A0A7H0H215"/>
<evidence type="ECO:0000256" key="2">
    <source>
        <dbReference type="ARBA" id="ARBA00022801"/>
    </source>
</evidence>
<gene>
    <name evidence="7" type="ORF">H9L22_09510</name>
</gene>
<dbReference type="InterPro" id="IPR036156">
    <property type="entry name" value="Beta-gal/glucu_dom_sf"/>
</dbReference>
<dbReference type="PANTHER" id="PTHR42732:SF2">
    <property type="entry name" value="BETA-MANNOSIDASE"/>
    <property type="match status" value="1"/>
</dbReference>
<dbReference type="InterPro" id="IPR008979">
    <property type="entry name" value="Galactose-bd-like_sf"/>
</dbReference>
<evidence type="ECO:0000259" key="5">
    <source>
        <dbReference type="Pfam" id="PF02836"/>
    </source>
</evidence>
<dbReference type="Pfam" id="PF10974">
    <property type="entry name" value="DUF2804"/>
    <property type="match status" value="1"/>
</dbReference>
<dbReference type="KEGG" id="tdf:H9L22_09510"/>
<dbReference type="SUPFAM" id="SSF51445">
    <property type="entry name" value="(Trans)glycosidases"/>
    <property type="match status" value="1"/>
</dbReference>
<keyword evidence="3" id="KW-0326">Glycosidase</keyword>
<name>A0A7H0H215_9ACTN</name>
<sequence>MTLITRWGAELDAANPLPEYPRPQLVRGSHLSLNGPWDYAFVPADRREAPSEWDGRITVPFSPEAPLSGVGRTLRPDEFLWYRRALRIPEGFARDRLLLHFGAVDQDAEVFVDGEPVGSHRGGYLPFSVDVTGAADGRDHELTVRVRDVTDTSWRSRGKQKLDPDGIWYTPQSGIWQSVWCEAVPARHVESLTLTPDVDGGRVSVTVHAAAGAPATVTVLAAGAEVARAGVAVGVAVDLTLGATPRLWTPEDPFLYDVRVELDDDVVTSYFGHRSIAVGPDAHGRTRLLLNGRPYLHAGLLDQGYWPDGLYTAPSDEALIDDIATAKSLGFTMLRKHIKIEPLRWYHHCDRLGMLVWQDMVNGGRTYRPAVIQAPVVLPIRIDDTRHSAFGRQDAEGRDEFLREADETVTLLRNAPSVVVWVPFNEGWGQFDSLAVTDRIRALDPTRPVDHASGWHDQGGGDLASRHVYFRRYRLSDADAADERAAALSEYGGYSHRVDGHTWTDAEFGYRRYADRGDFELAFLRLQHEEVAPAIDDGLAAFVYTQLADVESETNGLLTYDRKVVKVDADRLRASNARLRSRHDVAAGLSAPGPVAVVEREITAPVSLTLPDGSLNPAAVGWSRTPLVTTDGIGGRSGWGRNKRWEYWCVTTPTHIVGLTVSSLDYAAVHGIWLLDRATGETIAHDAIGVLGGSATLPGTTGGGPSRARTRDVSIALDDDAGGTRLRARGARVELDIYAHLPAGHERLGVVVPWDERRFQYTVKDVARPATGWIAVDGVRHSVAGEDAWATLDHGRGRWPYDITWNWGAGSGMVDGRVVGIQLGGKWTDGTGSVENSLLVGRRLHKISEELVWDYDTDAAMRPWRINGERVELTLTPFHVKESSIDLKVFSNDTCQVFGHWSGRVRDDAGGWVRVADVTGWVEHVHNRW</sequence>
<dbReference type="GO" id="GO:0005975">
    <property type="term" value="P:carbohydrate metabolic process"/>
    <property type="evidence" value="ECO:0007669"/>
    <property type="project" value="InterPro"/>
</dbReference>
<dbReference type="SUPFAM" id="SSF49303">
    <property type="entry name" value="beta-Galactosidase/glucuronidase domain"/>
    <property type="match status" value="1"/>
</dbReference>
<evidence type="ECO:0000256" key="1">
    <source>
        <dbReference type="ARBA" id="ARBA00007401"/>
    </source>
</evidence>
<feature type="domain" description="Glycoside hydrolase family 2 immunoglobulin-like beta-sandwich" evidence="4">
    <location>
        <begin position="188"/>
        <end position="271"/>
    </location>
</feature>
<evidence type="ECO:0000259" key="6">
    <source>
        <dbReference type="Pfam" id="PF02837"/>
    </source>
</evidence>
<dbReference type="Gene3D" id="2.60.120.260">
    <property type="entry name" value="Galactose-binding domain-like"/>
    <property type="match status" value="1"/>
</dbReference>
<dbReference type="PANTHER" id="PTHR42732">
    <property type="entry name" value="BETA-GALACTOSIDASE"/>
    <property type="match status" value="1"/>
</dbReference>
<dbReference type="SUPFAM" id="SSF49785">
    <property type="entry name" value="Galactose-binding domain-like"/>
    <property type="match status" value="1"/>
</dbReference>
<dbReference type="InterPro" id="IPR006102">
    <property type="entry name" value="Ig-like_GH2"/>
</dbReference>
<evidence type="ECO:0000313" key="7">
    <source>
        <dbReference type="EMBL" id="QNP54581.1"/>
    </source>
</evidence>
<dbReference type="Proteomes" id="UP000516117">
    <property type="component" value="Chromosome"/>
</dbReference>
<dbReference type="InterPro" id="IPR021243">
    <property type="entry name" value="DUF2804"/>
</dbReference>
<evidence type="ECO:0000313" key="8">
    <source>
        <dbReference type="Proteomes" id="UP000516117"/>
    </source>
</evidence>
<dbReference type="Gene3D" id="2.60.40.10">
    <property type="entry name" value="Immunoglobulins"/>
    <property type="match status" value="1"/>
</dbReference>
<comment type="similarity">
    <text evidence="1">Belongs to the glycosyl hydrolase 2 family.</text>
</comment>
<proteinExistence type="inferred from homology"/>
<dbReference type="Pfam" id="PF00703">
    <property type="entry name" value="Glyco_hydro_2"/>
    <property type="match status" value="1"/>
</dbReference>
<dbReference type="Gene3D" id="3.20.20.80">
    <property type="entry name" value="Glycosidases"/>
    <property type="match status" value="1"/>
</dbReference>
<reference evidence="7 8" key="1">
    <citation type="submission" date="2020-08" db="EMBL/GenBank/DDBJ databases">
        <title>Genome sequence of Tessaracoccus defluvii JCM 17540T.</title>
        <authorList>
            <person name="Hyun D.-W."/>
            <person name="Bae J.-W."/>
        </authorList>
    </citation>
    <scope>NUCLEOTIDE SEQUENCE [LARGE SCALE GENOMIC DNA]</scope>
    <source>
        <strain evidence="7 8">JCM 17540</strain>
    </source>
</reference>
<dbReference type="InterPro" id="IPR006104">
    <property type="entry name" value="Glyco_hydro_2_N"/>
</dbReference>
<evidence type="ECO:0000259" key="4">
    <source>
        <dbReference type="Pfam" id="PF00703"/>
    </source>
</evidence>
<protein>
    <submittedName>
        <fullName evidence="7">DUF2804 family protein</fullName>
    </submittedName>
</protein>
<dbReference type="InterPro" id="IPR006103">
    <property type="entry name" value="Glyco_hydro_2_cat"/>
</dbReference>
<evidence type="ECO:0000256" key="3">
    <source>
        <dbReference type="ARBA" id="ARBA00023295"/>
    </source>
</evidence>
<dbReference type="RefSeq" id="WP_187719721.1">
    <property type="nucleotide sequence ID" value="NZ_BAABBL010000022.1"/>
</dbReference>
<accession>A0A7H0H215</accession>
<organism evidence="7 8">
    <name type="scientific">Tessaracoccus defluvii</name>
    <dbReference type="NCBI Taxonomy" id="1285901"/>
    <lineage>
        <taxon>Bacteria</taxon>
        <taxon>Bacillati</taxon>
        <taxon>Actinomycetota</taxon>
        <taxon>Actinomycetes</taxon>
        <taxon>Propionibacteriales</taxon>
        <taxon>Propionibacteriaceae</taxon>
        <taxon>Tessaracoccus</taxon>
    </lineage>
</organism>
<feature type="domain" description="Glycosyl hydrolases family 2 sugar binding" evidence="6">
    <location>
        <begin position="80"/>
        <end position="179"/>
    </location>
</feature>
<feature type="domain" description="Glycoside hydrolase family 2 catalytic" evidence="5">
    <location>
        <begin position="315"/>
        <end position="460"/>
    </location>
</feature>
<dbReference type="InterPro" id="IPR051913">
    <property type="entry name" value="GH2_Domain-Containing"/>
</dbReference>
<dbReference type="GO" id="GO:0004553">
    <property type="term" value="F:hydrolase activity, hydrolyzing O-glycosyl compounds"/>
    <property type="evidence" value="ECO:0007669"/>
    <property type="project" value="InterPro"/>
</dbReference>
<dbReference type="Pfam" id="PF02837">
    <property type="entry name" value="Glyco_hydro_2_N"/>
    <property type="match status" value="1"/>
</dbReference>
<dbReference type="InterPro" id="IPR017853">
    <property type="entry name" value="GH"/>
</dbReference>
<keyword evidence="2" id="KW-0378">Hydrolase</keyword>